<dbReference type="InterPro" id="IPR057727">
    <property type="entry name" value="WCX_dom"/>
</dbReference>
<proteinExistence type="predicted"/>
<evidence type="ECO:0000313" key="4">
    <source>
        <dbReference type="EMBL" id="GGP64862.1"/>
    </source>
</evidence>
<dbReference type="PROSITE" id="PS51000">
    <property type="entry name" value="HTH_DEOR_2"/>
    <property type="match status" value="1"/>
</dbReference>
<name>A0A918APF3_9PSEU</name>
<comment type="caution">
    <text evidence="4">The sequence shown here is derived from an EMBL/GenBank/DDBJ whole genome shotgun (WGS) entry which is preliminary data.</text>
</comment>
<feature type="domain" description="HTH deoR-type" evidence="3">
    <location>
        <begin position="3"/>
        <end position="62"/>
    </location>
</feature>
<keyword evidence="5" id="KW-1185">Reference proteome</keyword>
<sequence length="321" mass="35708">MARPQRLIELLAALRARRRTTAEALAAELGVSTRTVLRDVQALVDAGIPVFTERGRYGGISLLPGDQVDLSKLTTAEADVLRAVGLDLDRARQLGEEAVARSTLGKLVPRRTPAARAELPLSLHQVVAVDNRAWFADGEPGPDVARLAQDLRRGRRLRIRYRRSGSTTARPAVVDPYGLLLRADRWYLIADRDARPRMYALSRLRDWEVLAEPRRLREGEDLAGVAAELGRELESRHEVTVTARLDADRVDLAHRVLGSRLRTVGEAADGRVTITVSYDQLDGVRQLLQFADHIEVVDPEPARRLVHDLARQLARAHEGAR</sequence>
<dbReference type="AlphaFoldDB" id="A0A918APF3"/>
<dbReference type="InterPro" id="IPR013196">
    <property type="entry name" value="HTH_11"/>
</dbReference>
<dbReference type="PROSITE" id="PS52050">
    <property type="entry name" value="WYL"/>
    <property type="match status" value="1"/>
</dbReference>
<dbReference type="Gene3D" id="1.10.10.10">
    <property type="entry name" value="Winged helix-like DNA-binding domain superfamily/Winged helix DNA-binding domain"/>
    <property type="match status" value="1"/>
</dbReference>
<dbReference type="InterPro" id="IPR028349">
    <property type="entry name" value="PafC-like"/>
</dbReference>
<dbReference type="InterPro" id="IPR001034">
    <property type="entry name" value="DeoR_HTH"/>
</dbReference>
<evidence type="ECO:0000256" key="2">
    <source>
        <dbReference type="ARBA" id="ARBA00023163"/>
    </source>
</evidence>
<dbReference type="GO" id="GO:0003700">
    <property type="term" value="F:DNA-binding transcription factor activity"/>
    <property type="evidence" value="ECO:0007669"/>
    <property type="project" value="InterPro"/>
</dbReference>
<dbReference type="EMBL" id="BMRG01000008">
    <property type="protein sequence ID" value="GGP64862.1"/>
    <property type="molecule type" value="Genomic_DNA"/>
</dbReference>
<keyword evidence="2" id="KW-0804">Transcription</keyword>
<dbReference type="Pfam" id="PF13280">
    <property type="entry name" value="WYL"/>
    <property type="match status" value="1"/>
</dbReference>
<dbReference type="Pfam" id="PF08279">
    <property type="entry name" value="HTH_11"/>
    <property type="match status" value="1"/>
</dbReference>
<dbReference type="Pfam" id="PF25583">
    <property type="entry name" value="WCX"/>
    <property type="match status" value="1"/>
</dbReference>
<dbReference type="InterPro" id="IPR036390">
    <property type="entry name" value="WH_DNA-bd_sf"/>
</dbReference>
<dbReference type="PANTHER" id="PTHR34580:SF1">
    <property type="entry name" value="PROTEIN PAFC"/>
    <property type="match status" value="1"/>
</dbReference>
<protein>
    <submittedName>
        <fullName evidence="4">Transcriptional regulator</fullName>
    </submittedName>
</protein>
<evidence type="ECO:0000256" key="1">
    <source>
        <dbReference type="ARBA" id="ARBA00023015"/>
    </source>
</evidence>
<dbReference type="PANTHER" id="PTHR34580">
    <property type="match status" value="1"/>
</dbReference>
<accession>A0A918APF3</accession>
<dbReference type="SUPFAM" id="SSF46785">
    <property type="entry name" value="Winged helix' DNA-binding domain"/>
    <property type="match status" value="1"/>
</dbReference>
<dbReference type="RefSeq" id="WP_189224989.1">
    <property type="nucleotide sequence ID" value="NZ_BMRG01000008.1"/>
</dbReference>
<reference evidence="4" key="1">
    <citation type="journal article" date="2014" name="Int. J. Syst. Evol. Microbiol.">
        <title>Complete genome sequence of Corynebacterium casei LMG S-19264T (=DSM 44701T), isolated from a smear-ripened cheese.</title>
        <authorList>
            <consortium name="US DOE Joint Genome Institute (JGI-PGF)"/>
            <person name="Walter F."/>
            <person name="Albersmeier A."/>
            <person name="Kalinowski J."/>
            <person name="Ruckert C."/>
        </authorList>
    </citation>
    <scope>NUCLEOTIDE SEQUENCE</scope>
    <source>
        <strain evidence="4">JCM 3313</strain>
    </source>
</reference>
<gene>
    <name evidence="4" type="ORF">GCM10010185_41900</name>
</gene>
<dbReference type="InterPro" id="IPR051534">
    <property type="entry name" value="CBASS_pafABC_assoc_protein"/>
</dbReference>
<reference evidence="4" key="2">
    <citation type="submission" date="2020-09" db="EMBL/GenBank/DDBJ databases">
        <authorList>
            <person name="Sun Q."/>
            <person name="Ohkuma M."/>
        </authorList>
    </citation>
    <scope>NUCLEOTIDE SEQUENCE</scope>
    <source>
        <strain evidence="4">JCM 3313</strain>
    </source>
</reference>
<evidence type="ECO:0000259" key="3">
    <source>
        <dbReference type="PROSITE" id="PS51000"/>
    </source>
</evidence>
<dbReference type="InterPro" id="IPR036388">
    <property type="entry name" value="WH-like_DNA-bd_sf"/>
</dbReference>
<keyword evidence="1" id="KW-0805">Transcription regulation</keyword>
<organism evidence="4 5">
    <name type="scientific">Saccharothrix coeruleofusca</name>
    <dbReference type="NCBI Taxonomy" id="33919"/>
    <lineage>
        <taxon>Bacteria</taxon>
        <taxon>Bacillati</taxon>
        <taxon>Actinomycetota</taxon>
        <taxon>Actinomycetes</taxon>
        <taxon>Pseudonocardiales</taxon>
        <taxon>Pseudonocardiaceae</taxon>
        <taxon>Saccharothrix</taxon>
    </lineage>
</organism>
<dbReference type="InterPro" id="IPR026881">
    <property type="entry name" value="WYL_dom"/>
</dbReference>
<dbReference type="PIRSF" id="PIRSF016838">
    <property type="entry name" value="PafC"/>
    <property type="match status" value="1"/>
</dbReference>
<dbReference type="Proteomes" id="UP000639606">
    <property type="component" value="Unassembled WGS sequence"/>
</dbReference>
<evidence type="ECO:0000313" key="5">
    <source>
        <dbReference type="Proteomes" id="UP000639606"/>
    </source>
</evidence>